<dbReference type="InterPro" id="IPR016169">
    <property type="entry name" value="FAD-bd_PCMH_sub2"/>
</dbReference>
<dbReference type="PANTHER" id="PTHR42659">
    <property type="entry name" value="XANTHINE DEHYDROGENASE SUBUNIT C-RELATED"/>
    <property type="match status" value="1"/>
</dbReference>
<gene>
    <name evidence="2" type="ORF">KME25_22095</name>
</gene>
<dbReference type="InterPro" id="IPR016166">
    <property type="entry name" value="FAD-bd_PCMH"/>
</dbReference>
<reference evidence="2" key="1">
    <citation type="submission" date="2021-05" db="EMBL/GenBank/DDBJ databases">
        <authorList>
            <person name="Pietrasiak N."/>
            <person name="Ward R."/>
            <person name="Stajich J.E."/>
            <person name="Kurbessoian T."/>
        </authorList>
    </citation>
    <scope>NUCLEOTIDE SEQUENCE</scope>
    <source>
        <strain evidence="2">CPER-KK1</strain>
    </source>
</reference>
<dbReference type="Pfam" id="PF00941">
    <property type="entry name" value="FAD_binding_5"/>
    <property type="match status" value="1"/>
</dbReference>
<comment type="caution">
    <text evidence="2">The sequence shown here is derived from an EMBL/GenBank/DDBJ whole genome shotgun (WGS) entry which is preliminary data.</text>
</comment>
<reference evidence="2" key="2">
    <citation type="journal article" date="2022" name="Microbiol. Resour. Announc.">
        <title>Metagenome Sequencing to Explore Phylogenomics of Terrestrial Cyanobacteria.</title>
        <authorList>
            <person name="Ward R.D."/>
            <person name="Stajich J.E."/>
            <person name="Johansen J.R."/>
            <person name="Huntemann M."/>
            <person name="Clum A."/>
            <person name="Foster B."/>
            <person name="Foster B."/>
            <person name="Roux S."/>
            <person name="Palaniappan K."/>
            <person name="Varghese N."/>
            <person name="Mukherjee S."/>
            <person name="Reddy T.B.K."/>
            <person name="Daum C."/>
            <person name="Copeland A."/>
            <person name="Chen I.A."/>
            <person name="Ivanova N.N."/>
            <person name="Kyrpides N.C."/>
            <person name="Shapiro N."/>
            <person name="Eloe-Fadrosh E.A."/>
            <person name="Pietrasiak N."/>
        </authorList>
    </citation>
    <scope>NUCLEOTIDE SEQUENCE</scope>
    <source>
        <strain evidence="2">CPER-KK1</strain>
    </source>
</reference>
<dbReference type="GO" id="GO:0016491">
    <property type="term" value="F:oxidoreductase activity"/>
    <property type="evidence" value="ECO:0007669"/>
    <property type="project" value="InterPro"/>
</dbReference>
<dbReference type="InterPro" id="IPR051312">
    <property type="entry name" value="Diverse_Substr_Oxidored"/>
</dbReference>
<name>A0A951PNA6_9CYAN</name>
<dbReference type="PANTHER" id="PTHR42659:SF9">
    <property type="entry name" value="XANTHINE DEHYDROGENASE FAD-BINDING SUBUNIT XDHB-RELATED"/>
    <property type="match status" value="1"/>
</dbReference>
<protein>
    <submittedName>
        <fullName evidence="2">FAD binding domain-containing protein</fullName>
    </submittedName>
</protein>
<dbReference type="SUPFAM" id="SSF56176">
    <property type="entry name" value="FAD-binding/transporter-associated domain-like"/>
    <property type="match status" value="1"/>
</dbReference>
<accession>A0A951PNA6</accession>
<dbReference type="Proteomes" id="UP000753908">
    <property type="component" value="Unassembled WGS sequence"/>
</dbReference>
<evidence type="ECO:0000313" key="2">
    <source>
        <dbReference type="EMBL" id="MBW4547105.1"/>
    </source>
</evidence>
<evidence type="ECO:0000313" key="3">
    <source>
        <dbReference type="Proteomes" id="UP000753908"/>
    </source>
</evidence>
<dbReference type="PROSITE" id="PS51387">
    <property type="entry name" value="FAD_PCMH"/>
    <property type="match status" value="1"/>
</dbReference>
<dbReference type="Gene3D" id="3.30.465.10">
    <property type="match status" value="1"/>
</dbReference>
<sequence length="271" mass="29994">MDLPNVQTYLRPADLESVKDWQQGWAWLSGGTWLFSQAQPNITTLVDLEKFGWSEIEVTPDGLAIGAACIQNQLLEFSWPENWQGTKALESAVSHLGSFKVSHIATVGGNICLALPVSTFAPVMIALGATYEIWHGGFAYRVRALEFQTGVQQTILQPGEVLRKIWIPASNLEWQTSFQRICMASDGYALSTVVAAFNSQSNQVRFGLGACVSTPRLVEFTSIPTAGDIADVLDEQLPLHDFVEDDRGSASYRRQITQVLMERSLFELCHP</sequence>
<dbReference type="InterPro" id="IPR036318">
    <property type="entry name" value="FAD-bd_PCMH-like_sf"/>
</dbReference>
<feature type="domain" description="FAD-binding PCMH-type" evidence="1">
    <location>
        <begin position="1"/>
        <end position="172"/>
    </location>
</feature>
<dbReference type="EMBL" id="JAHHIF010000035">
    <property type="protein sequence ID" value="MBW4547105.1"/>
    <property type="molecule type" value="Genomic_DNA"/>
</dbReference>
<dbReference type="SUPFAM" id="SSF55447">
    <property type="entry name" value="CO dehydrogenase flavoprotein C-terminal domain-like"/>
    <property type="match status" value="1"/>
</dbReference>
<dbReference type="InterPro" id="IPR002346">
    <property type="entry name" value="Mopterin_DH_FAD-bd"/>
</dbReference>
<dbReference type="InterPro" id="IPR036683">
    <property type="entry name" value="CO_DH_flav_C_dom_sf"/>
</dbReference>
<dbReference type="GO" id="GO:0071949">
    <property type="term" value="F:FAD binding"/>
    <property type="evidence" value="ECO:0007669"/>
    <property type="project" value="InterPro"/>
</dbReference>
<organism evidence="2 3">
    <name type="scientific">Symplocastrum torsivum CPER-KK1</name>
    <dbReference type="NCBI Taxonomy" id="450513"/>
    <lineage>
        <taxon>Bacteria</taxon>
        <taxon>Bacillati</taxon>
        <taxon>Cyanobacteriota</taxon>
        <taxon>Cyanophyceae</taxon>
        <taxon>Oscillatoriophycideae</taxon>
        <taxon>Oscillatoriales</taxon>
        <taxon>Microcoleaceae</taxon>
        <taxon>Symplocastrum</taxon>
    </lineage>
</organism>
<dbReference type="AlphaFoldDB" id="A0A951PNA6"/>
<proteinExistence type="predicted"/>
<evidence type="ECO:0000259" key="1">
    <source>
        <dbReference type="PROSITE" id="PS51387"/>
    </source>
</evidence>